<dbReference type="InterPro" id="IPR044780">
    <property type="entry name" value="Heh2/Src1"/>
</dbReference>
<dbReference type="AlphaFoldDB" id="A0AAD9M2B3"/>
<evidence type="ECO:0000313" key="2">
    <source>
        <dbReference type="Proteomes" id="UP001232148"/>
    </source>
</evidence>
<gene>
    <name evidence="1" type="ORF">LX32DRAFT_727345</name>
</gene>
<name>A0AAD9M2B3_9PEZI</name>
<evidence type="ECO:0008006" key="3">
    <source>
        <dbReference type="Google" id="ProtNLM"/>
    </source>
</evidence>
<keyword evidence="2" id="KW-1185">Reference proteome</keyword>
<protein>
    <recommendedName>
        <fullName evidence="3">HeH/LEM domain-containing protein</fullName>
    </recommendedName>
</protein>
<dbReference type="PANTHER" id="PTHR47808:SF2">
    <property type="entry name" value="LEM DOMAIN-CONTAINING PROTEIN 2"/>
    <property type="match status" value="1"/>
</dbReference>
<dbReference type="PANTHER" id="PTHR47808">
    <property type="entry name" value="INNER NUCLEAR MEMBRANE PROTEIN HEH2-RELATED"/>
    <property type="match status" value="1"/>
</dbReference>
<dbReference type="GO" id="GO:0005637">
    <property type="term" value="C:nuclear inner membrane"/>
    <property type="evidence" value="ECO:0007669"/>
    <property type="project" value="InterPro"/>
</dbReference>
<accession>A0AAD9M2B3</accession>
<dbReference type="Proteomes" id="UP001232148">
    <property type="component" value="Unassembled WGS sequence"/>
</dbReference>
<dbReference type="GO" id="GO:0034399">
    <property type="term" value="C:nuclear periphery"/>
    <property type="evidence" value="ECO:0007669"/>
    <property type="project" value="TreeGrafter"/>
</dbReference>
<organism evidence="1 2">
    <name type="scientific">Colletotrichum zoysiae</name>
    <dbReference type="NCBI Taxonomy" id="1216348"/>
    <lineage>
        <taxon>Eukaryota</taxon>
        <taxon>Fungi</taxon>
        <taxon>Dikarya</taxon>
        <taxon>Ascomycota</taxon>
        <taxon>Pezizomycotina</taxon>
        <taxon>Sordariomycetes</taxon>
        <taxon>Hypocreomycetidae</taxon>
        <taxon>Glomerellales</taxon>
        <taxon>Glomerellaceae</taxon>
        <taxon>Colletotrichum</taxon>
        <taxon>Colletotrichum graminicola species complex</taxon>
    </lineage>
</organism>
<dbReference type="GO" id="GO:0071763">
    <property type="term" value="P:nuclear membrane organization"/>
    <property type="evidence" value="ECO:0007669"/>
    <property type="project" value="TreeGrafter"/>
</dbReference>
<comment type="caution">
    <text evidence="1">The sequence shown here is derived from an EMBL/GenBank/DDBJ whole genome shotgun (WGS) entry which is preliminary data.</text>
</comment>
<reference evidence="1" key="1">
    <citation type="submission" date="2021-06" db="EMBL/GenBank/DDBJ databases">
        <title>Comparative genomics, transcriptomics and evolutionary studies reveal genomic signatures of adaptation to plant cell wall in hemibiotrophic fungi.</title>
        <authorList>
            <consortium name="DOE Joint Genome Institute"/>
            <person name="Baroncelli R."/>
            <person name="Diaz J.F."/>
            <person name="Benocci T."/>
            <person name="Peng M."/>
            <person name="Battaglia E."/>
            <person name="Haridas S."/>
            <person name="Andreopoulos W."/>
            <person name="Labutti K."/>
            <person name="Pangilinan J."/>
            <person name="Floch G.L."/>
            <person name="Makela M.R."/>
            <person name="Henrissat B."/>
            <person name="Grigoriev I.V."/>
            <person name="Crouch J.A."/>
            <person name="De Vries R.P."/>
            <person name="Sukno S.A."/>
            <person name="Thon M.R."/>
        </authorList>
    </citation>
    <scope>NUCLEOTIDE SEQUENCE</scope>
    <source>
        <strain evidence="1">MAFF235873</strain>
    </source>
</reference>
<dbReference type="GO" id="GO:0003682">
    <property type="term" value="F:chromatin binding"/>
    <property type="evidence" value="ECO:0007669"/>
    <property type="project" value="InterPro"/>
</dbReference>
<dbReference type="CDD" id="cd12935">
    <property type="entry name" value="LEM_like"/>
    <property type="match status" value="1"/>
</dbReference>
<sequence length="161" mass="17737">MHHGAPPPLETLTASELRRLLKTYYGVPTKYFRSKQQLLHLASALEAELGLRSPRTVEANRPAQATLKDAAPNVTSTTEDPLPNIPSTLDDNTYLNPGFDPRTLPVVKLRNILMTHGVDYRFAKKKLDFIALFENHIAPKAAATLQAIAKVKPSNEGITDA</sequence>
<dbReference type="GO" id="GO:0005783">
    <property type="term" value="C:endoplasmic reticulum"/>
    <property type="evidence" value="ECO:0007669"/>
    <property type="project" value="TreeGrafter"/>
</dbReference>
<proteinExistence type="predicted"/>
<evidence type="ECO:0000313" key="1">
    <source>
        <dbReference type="EMBL" id="KAK2030359.1"/>
    </source>
</evidence>
<dbReference type="EMBL" id="MU842852">
    <property type="protein sequence ID" value="KAK2030359.1"/>
    <property type="molecule type" value="Genomic_DNA"/>
</dbReference>